<evidence type="ECO:0000313" key="2">
    <source>
        <dbReference type="Proteomes" id="UP001642484"/>
    </source>
</evidence>
<dbReference type="Proteomes" id="UP001642484">
    <property type="component" value="Unassembled WGS sequence"/>
</dbReference>
<proteinExistence type="predicted"/>
<name>A0ABP0L6W7_9DINO</name>
<protein>
    <submittedName>
        <fullName evidence="1">Uncharacterized protein</fullName>
    </submittedName>
</protein>
<accession>A0ABP0L6W7</accession>
<keyword evidence="2" id="KW-1185">Reference proteome</keyword>
<comment type="caution">
    <text evidence="1">The sequence shown here is derived from an EMBL/GenBank/DDBJ whole genome shotgun (WGS) entry which is preliminary data.</text>
</comment>
<organism evidence="1 2">
    <name type="scientific">Durusdinium trenchii</name>
    <dbReference type="NCBI Taxonomy" id="1381693"/>
    <lineage>
        <taxon>Eukaryota</taxon>
        <taxon>Sar</taxon>
        <taxon>Alveolata</taxon>
        <taxon>Dinophyceae</taxon>
        <taxon>Suessiales</taxon>
        <taxon>Symbiodiniaceae</taxon>
        <taxon>Durusdinium</taxon>
    </lineage>
</organism>
<dbReference type="EMBL" id="CAXAMN010011113">
    <property type="protein sequence ID" value="CAK9034308.1"/>
    <property type="molecule type" value="Genomic_DNA"/>
</dbReference>
<sequence length="582" mass="65532">MIGRGQLSVSAAVEIAQGISEDVDLPDGAIKAFASLGSNGDHPQNCERDLHRWLRNLYGFKLEPYKISVELNVGGKKKRTVSLPVLLPHEVLRMISASPFVFDSVWLGCLDDVSRYQFWGHIKTLSPWKNHPILQSDVDLARLIGVNIHGDGAVMKRDDECFVWSVSSCFASSGPIQDPLMMKFAVAIVHERFMLSKQVQKNVNAEIAKLIAWSLHYASLGTAPTQGYYGEPFPPNSYRSEMAGKELANGWKACYFACKADLKARKYTHNFRRYYLCAQLCDTCLASTRKGTPDAMHAGNYNADAAWRLTVLDHDTYVAMENPDTVSPFSLIEGFNVETVAYDFLHQIYLGTARDLIASGVRTLILRGAYDHLQSDDLDTILDVVQKEMHNDCASNGSYLPCKPVLCTASIGGLSDYAEMSSRYKASTIKLMVWWLAMKTSAIAEHSEDTVLQVLATCAWSLQRVVEIQDSGGMVLTQTDANDAGDLLHLHIKAFVWLALYFKPRKLWLFKIRPKTHYNFHMAERLKLWRVNHNILDTFQDESYLGKLKSIALKAHGGTMVLRVMQRYLLTLALYMHHYQSD</sequence>
<reference evidence="1 2" key="1">
    <citation type="submission" date="2024-02" db="EMBL/GenBank/DDBJ databases">
        <authorList>
            <person name="Chen Y."/>
            <person name="Shah S."/>
            <person name="Dougan E. K."/>
            <person name="Thang M."/>
            <person name="Chan C."/>
        </authorList>
    </citation>
    <scope>NUCLEOTIDE SEQUENCE [LARGE SCALE GENOMIC DNA]</scope>
</reference>
<gene>
    <name evidence="1" type="ORF">CCMP2556_LOCUS19437</name>
</gene>
<evidence type="ECO:0000313" key="1">
    <source>
        <dbReference type="EMBL" id="CAK9034308.1"/>
    </source>
</evidence>